<feature type="region of interest" description="Disordered" evidence="2">
    <location>
        <begin position="1318"/>
        <end position="1349"/>
    </location>
</feature>
<feature type="compositionally biased region" description="Polar residues" evidence="2">
    <location>
        <begin position="1550"/>
        <end position="1559"/>
    </location>
</feature>
<feature type="compositionally biased region" description="Basic and acidic residues" evidence="2">
    <location>
        <begin position="859"/>
        <end position="871"/>
    </location>
</feature>
<evidence type="ECO:0000313" key="5">
    <source>
        <dbReference type="EMBL" id="VFU43394.1"/>
    </source>
</evidence>
<dbReference type="SMART" id="SM00293">
    <property type="entry name" value="PWWP"/>
    <property type="match status" value="1"/>
</dbReference>
<evidence type="ECO:0000259" key="3">
    <source>
        <dbReference type="PROSITE" id="PS50102"/>
    </source>
</evidence>
<evidence type="ECO:0000256" key="2">
    <source>
        <dbReference type="SAM" id="MobiDB-lite"/>
    </source>
</evidence>
<evidence type="ECO:0000259" key="4">
    <source>
        <dbReference type="PROSITE" id="PS50812"/>
    </source>
</evidence>
<feature type="region of interest" description="Disordered" evidence="2">
    <location>
        <begin position="853"/>
        <end position="878"/>
    </location>
</feature>
<reference evidence="5" key="1">
    <citation type="submission" date="2019-03" db="EMBL/GenBank/DDBJ databases">
        <authorList>
            <person name="Mank J."/>
            <person name="Almeida P."/>
        </authorList>
    </citation>
    <scope>NUCLEOTIDE SEQUENCE</scope>
    <source>
        <strain evidence="5">78183</strain>
    </source>
</reference>
<accession>A0A6N2M1C0</accession>
<feature type="compositionally biased region" description="Basic and acidic residues" evidence="2">
    <location>
        <begin position="399"/>
        <end position="412"/>
    </location>
</feature>
<organism evidence="5">
    <name type="scientific">Salix viminalis</name>
    <name type="common">Common osier</name>
    <name type="synonym">Basket willow</name>
    <dbReference type="NCBI Taxonomy" id="40686"/>
    <lineage>
        <taxon>Eukaryota</taxon>
        <taxon>Viridiplantae</taxon>
        <taxon>Streptophyta</taxon>
        <taxon>Embryophyta</taxon>
        <taxon>Tracheophyta</taxon>
        <taxon>Spermatophyta</taxon>
        <taxon>Magnoliopsida</taxon>
        <taxon>eudicotyledons</taxon>
        <taxon>Gunneridae</taxon>
        <taxon>Pentapetalae</taxon>
        <taxon>rosids</taxon>
        <taxon>fabids</taxon>
        <taxon>Malpighiales</taxon>
        <taxon>Salicaceae</taxon>
        <taxon>Saliceae</taxon>
        <taxon>Salix</taxon>
    </lineage>
</organism>
<feature type="domain" description="RRM" evidence="3">
    <location>
        <begin position="16"/>
        <end position="93"/>
    </location>
</feature>
<dbReference type="InterPro" id="IPR000313">
    <property type="entry name" value="PWWP_dom"/>
</dbReference>
<sequence length="1676" mass="181372">MTMSSNIGQFGDTTLTKVFVGGLAWETPKEALGEHFEKYGEILEAVIISDKITGRSKGYGFVTFKDAGAARKACEDAAPVINGRRANCNLASLGARRPRSATPAPPQQGPNIIAGPRSTPATPANHVQWYYPAGSAAASPYHHQHHQAVPFYGYSPAYIATDISYNHKLSYTGGSYMNGHFSQVYPGQAMVGANTLMPMYPLYHFHQSQAMGLPAAHIFPPNTAGPMTTVPTIMSKPPSMAPPNAGFILYQEIQHLTQVLFSMEESKNESVSSRDVAGLSTVTVSERVDSGDSTTIATTPGVVDPVAIEEGQGKIECSSSEDVKAKEGGSWNEDEVMVERSSSEGVDDGCARDLCDGGGGEASKETATCDSADGDLRTRENRDSGVDSSNSGFESSQPEEGKPVESGEKGREVSGNSSKASPEVQELRVESEAGQSSKVAESEAEGKPVEGGDEDMEVSGNGDKTSSEVGVAGADVHLQSVENASVIGGETQVVVEEVTVVTTEETLKRESVEEGVEGEKIEASQKVTSLGIGLSGNESQDQRAENGAGGLSVVVGDSVGETQVVEKSELVEEAAGKTEDKDDNVNDALQDSETLEVGVLHDEVWNSGTETAALTSPSTVEDTSVETEVIEEVAEVAVMANNEGLDPRVEASGSGALERALAGNSERLISTSGGPSVLPEKDGLANSDSKLLDKQTQVAVGGRVASTDDENITCPNTEGMDTDGFSDSFYFSVEELQGTSETAHGSAENGYNVCADSQSSYQPQIVVEAGAVAKENNMLLNPVKSKKLITECLVNVAEEAGLRKEQVITVLQQQKTDIGSGSTETRTKTECGGIEIDVEVALTNNVEVLISPTGAPDPSVKDQKLKTEEGLGKSASCHPAHVDSVKEKLMEGQEQASYTEELEGERKRVEEQNSQVETESGITELDTRLMDGRESVIASNEEALNPKNELKELAESDQQLKVAEGLDEGTPHGPFEMDLQAGQEMTIEEHFLDAEQVELLEGKEMEVEEQDTDNEQLNTIEEKSAKLTASKPGSSEEADQFSYLLPPNNEGEFSVSDLVWGKVRSHPWWPGQIFDPSDASEKAMKYNKKDCYLVAYFGDRTFAWNEASLLKPFTSHFSQVEKQSNSEVFQNAVDCALEEVSRRVELGLACSCVPKDAYDEIKFQVVESAGIRVGASTRDGVDKDTSADLFQPDKLVGFMKTLAQSPASEANRLELVIAKSQLLAFYRLKGYSELPEYQVCGELLEKSDTLRFEDEVIDHASAVYEDHGQISSGEEILQTQRGSSRKRKHNLKDCITPRKKERNLSDLMGDSWDSLDDEIGPDGKANHKLVSPSSGRKRKGSGTFADDASMTEGRKTISFAKVSSTTTLPKPSFKIGECIQRVASQMTGSPSILKCNSQKVEGSSDGLIGDGSDSSSLHPEDAEIKRMIVPTEYSSLDELLSELQLTAQDPLKGYGFLNIIISFFSDFRNSVVMDQHEKVGGKRKTSHSSFGLPETFEFEDMNDTYWTDRVIQNGSEEQPPRKSRKRDNLFVPVVLDKPSGRSNSRKRYSDSSYDVSTQKPGGYVDENAPAELVMHFPVVDSVPSEISLNKMFKRFGPLKESETEVDRDTNRARVIFKRCSDAEAAYGSAPKFNIFGPILVNYQLNYTISVPFKTPPPILDEEDEMAGAEDTCRHTT</sequence>
<dbReference type="EMBL" id="CAADRP010001596">
    <property type="protein sequence ID" value="VFU43394.1"/>
    <property type="molecule type" value="Genomic_DNA"/>
</dbReference>
<feature type="region of interest" description="Disordered" evidence="2">
    <location>
        <begin position="96"/>
        <end position="118"/>
    </location>
</feature>
<feature type="compositionally biased region" description="Basic and acidic residues" evidence="2">
    <location>
        <begin position="440"/>
        <end position="450"/>
    </location>
</feature>
<dbReference type="FunFam" id="3.30.70.330:FF:000440">
    <property type="entry name" value="Putative RNA-binding protein ARP1"/>
    <property type="match status" value="1"/>
</dbReference>
<gene>
    <name evidence="5" type="ORF">SVIM_LOCUS264354</name>
</gene>
<feature type="region of interest" description="Disordered" evidence="2">
    <location>
        <begin position="312"/>
        <end position="468"/>
    </location>
</feature>
<dbReference type="PANTHER" id="PTHR42851">
    <property type="entry name" value="ALDOLASE-RELATED"/>
    <property type="match status" value="1"/>
</dbReference>
<dbReference type="CDD" id="cd05162">
    <property type="entry name" value="PWWP"/>
    <property type="match status" value="1"/>
</dbReference>
<feature type="compositionally biased region" description="Polar residues" evidence="2">
    <location>
        <begin position="386"/>
        <end position="398"/>
    </location>
</feature>
<dbReference type="Pfam" id="PF00076">
    <property type="entry name" value="RRM_1"/>
    <property type="match status" value="1"/>
</dbReference>
<dbReference type="SMART" id="SM00360">
    <property type="entry name" value="RRM"/>
    <property type="match status" value="1"/>
</dbReference>
<dbReference type="InterPro" id="IPR035979">
    <property type="entry name" value="RBD_domain_sf"/>
</dbReference>
<evidence type="ECO:0000256" key="1">
    <source>
        <dbReference type="PROSITE-ProRule" id="PRU00176"/>
    </source>
</evidence>
<feature type="region of interest" description="Disordered" evidence="2">
    <location>
        <begin position="1271"/>
        <end position="1290"/>
    </location>
</feature>
<feature type="region of interest" description="Disordered" evidence="2">
    <location>
        <begin position="1535"/>
        <end position="1562"/>
    </location>
</feature>
<proteinExistence type="predicted"/>
<keyword evidence="1" id="KW-0694">RNA-binding</keyword>
<dbReference type="PANTHER" id="PTHR42851:SF4">
    <property type="entry name" value="PWWP DOMAIN-CONTAINING PROTEIN"/>
    <property type="match status" value="1"/>
</dbReference>
<dbReference type="InterPro" id="IPR053063">
    <property type="entry name" value="PWWP_domain_containing_PDP"/>
</dbReference>
<evidence type="ECO:0008006" key="6">
    <source>
        <dbReference type="Google" id="ProtNLM"/>
    </source>
</evidence>
<feature type="compositionally biased region" description="Basic and acidic residues" evidence="2">
    <location>
        <begin position="374"/>
        <end position="385"/>
    </location>
</feature>
<dbReference type="SUPFAM" id="SSF54928">
    <property type="entry name" value="RNA-binding domain, RBD"/>
    <property type="match status" value="1"/>
</dbReference>
<dbReference type="InterPro" id="IPR012677">
    <property type="entry name" value="Nucleotide-bd_a/b_plait_sf"/>
</dbReference>
<dbReference type="Gene3D" id="3.30.70.330">
    <property type="match status" value="1"/>
</dbReference>
<dbReference type="PROSITE" id="PS50102">
    <property type="entry name" value="RRM"/>
    <property type="match status" value="1"/>
</dbReference>
<dbReference type="PROSITE" id="PS50812">
    <property type="entry name" value="PWWP"/>
    <property type="match status" value="1"/>
</dbReference>
<protein>
    <recommendedName>
        <fullName evidence="6">PWWP domain-containing protein</fullName>
    </recommendedName>
</protein>
<dbReference type="SUPFAM" id="SSF63748">
    <property type="entry name" value="Tudor/PWWP/MBT"/>
    <property type="match status" value="1"/>
</dbReference>
<feature type="region of interest" description="Disordered" evidence="2">
    <location>
        <begin position="891"/>
        <end position="920"/>
    </location>
</feature>
<feature type="domain" description="PWWP" evidence="4">
    <location>
        <begin position="1055"/>
        <end position="1116"/>
    </location>
</feature>
<dbReference type="InterPro" id="IPR000504">
    <property type="entry name" value="RRM_dom"/>
</dbReference>
<dbReference type="GO" id="GO:0003723">
    <property type="term" value="F:RNA binding"/>
    <property type="evidence" value="ECO:0007669"/>
    <property type="project" value="UniProtKB-UniRule"/>
</dbReference>
<dbReference type="Gene3D" id="2.30.30.140">
    <property type="match status" value="1"/>
</dbReference>
<feature type="compositionally biased region" description="Polar residues" evidence="2">
    <location>
        <begin position="1271"/>
        <end position="1282"/>
    </location>
</feature>
<dbReference type="Pfam" id="PF00855">
    <property type="entry name" value="PWWP"/>
    <property type="match status" value="1"/>
</dbReference>
<name>A0A6N2M1C0_SALVM</name>